<reference evidence="1 2" key="1">
    <citation type="journal article" date="2012" name="Int. J. Syst. Evol. Microbiol.">
        <title>Vibrio caribbeanicus sp. nov., isolated from the marine sponge Scleritoderma cyanea.</title>
        <authorList>
            <person name="Hoffmann M."/>
            <person name="Monday S.R."/>
            <person name="Allard M.W."/>
            <person name="Strain E.A."/>
            <person name="Whittaker P."/>
            <person name="Naum M."/>
            <person name="McCarthy P.J."/>
            <person name="Lopez J.V."/>
            <person name="Fischer M."/>
            <person name="Brown E.W."/>
        </authorList>
    </citation>
    <scope>NUCLEOTIDE SEQUENCE [LARGE SCALE GENOMIC DNA]</scope>
    <source>
        <strain evidence="2">DSMZ 21326</strain>
    </source>
</reference>
<dbReference type="EMBL" id="AEVT01000056">
    <property type="protein sequence ID" value="EGA70692.1"/>
    <property type="molecule type" value="Genomic_DNA"/>
</dbReference>
<dbReference type="InterPro" id="IPR029045">
    <property type="entry name" value="ClpP/crotonase-like_dom_sf"/>
</dbReference>
<keyword evidence="1" id="KW-0456">Lyase</keyword>
<organism evidence="1 2">
    <name type="scientific">Vibrio sinaloensis DSM 21326</name>
    <dbReference type="NCBI Taxonomy" id="945550"/>
    <lineage>
        <taxon>Bacteria</taxon>
        <taxon>Pseudomonadati</taxon>
        <taxon>Pseudomonadota</taxon>
        <taxon>Gammaproteobacteria</taxon>
        <taxon>Vibrionales</taxon>
        <taxon>Vibrionaceae</taxon>
        <taxon>Vibrio</taxon>
        <taxon>Vibrio oreintalis group</taxon>
    </lineage>
</organism>
<evidence type="ECO:0000313" key="2">
    <source>
        <dbReference type="Proteomes" id="UP000006228"/>
    </source>
</evidence>
<proteinExistence type="predicted"/>
<dbReference type="Gene3D" id="3.90.226.10">
    <property type="entry name" value="2-enoyl-CoA Hydratase, Chain A, domain 1"/>
    <property type="match status" value="1"/>
</dbReference>
<dbReference type="GO" id="GO:0004300">
    <property type="term" value="F:enoyl-CoA hydratase activity"/>
    <property type="evidence" value="ECO:0007669"/>
    <property type="project" value="UniProtKB-EC"/>
</dbReference>
<dbReference type="SUPFAM" id="SSF52096">
    <property type="entry name" value="ClpP/crotonase"/>
    <property type="match status" value="1"/>
</dbReference>
<protein>
    <submittedName>
        <fullName evidence="1">Enoyl-CoA hydratase</fullName>
        <ecNumber evidence="1">4.2.1.17</ecNumber>
    </submittedName>
</protein>
<gene>
    <name evidence="1" type="ORF">VISI1226_01165</name>
</gene>
<evidence type="ECO:0000313" key="1">
    <source>
        <dbReference type="EMBL" id="EGA70692.1"/>
    </source>
</evidence>
<comment type="caution">
    <text evidence="1">The sequence shown here is derived from an EMBL/GenBank/DDBJ whole genome shotgun (WGS) entry which is preliminary data.</text>
</comment>
<name>E8M599_PHOS4</name>
<dbReference type="AlphaFoldDB" id="E8M599"/>
<accession>E8M599</accession>
<sequence>MTQETGVKCSIDGHVAIITMDNPPANTWTEQSLASLKERVEELNANTSIYALVITGAGDKFFFGRCGS</sequence>
<dbReference type="eggNOG" id="COG1024">
    <property type="taxonomic scope" value="Bacteria"/>
</dbReference>
<dbReference type="Proteomes" id="UP000006228">
    <property type="component" value="Unassembled WGS sequence"/>
</dbReference>
<dbReference type="EC" id="4.2.1.17" evidence="1"/>